<protein>
    <submittedName>
        <fullName evidence="1">Uncharacterized protein</fullName>
    </submittedName>
</protein>
<proteinExistence type="predicted"/>
<sequence length="116" mass="12367">MFAPVARALVQKYGGSADDPLPMTVFDSDGNPVDANDRSAIRFARFRWSGWWLLEPYQAGQSITDYVLEATAAAGKWSVSISALSNSGTVIAIKTDGEISTPVAAFATKLAIKLKG</sequence>
<gene>
    <name evidence="1" type="ORF">FHP25_02385</name>
</gene>
<evidence type="ECO:0000313" key="2">
    <source>
        <dbReference type="Proteomes" id="UP000321638"/>
    </source>
</evidence>
<dbReference type="Proteomes" id="UP000321638">
    <property type="component" value="Unassembled WGS sequence"/>
</dbReference>
<comment type="caution">
    <text evidence="1">The sequence shown here is derived from an EMBL/GenBank/DDBJ whole genome shotgun (WGS) entry which is preliminary data.</text>
</comment>
<keyword evidence="2" id="KW-1185">Reference proteome</keyword>
<dbReference type="AlphaFoldDB" id="A0A5C8PV93"/>
<reference evidence="1 2" key="1">
    <citation type="submission" date="2019-06" db="EMBL/GenBank/DDBJ databases">
        <title>New taxonomy in bacterial strain CC-CFT640, isolated from vineyard.</title>
        <authorList>
            <person name="Lin S.-Y."/>
            <person name="Tsai C.-F."/>
            <person name="Young C.-C."/>
        </authorList>
    </citation>
    <scope>NUCLEOTIDE SEQUENCE [LARGE SCALE GENOMIC DNA]</scope>
    <source>
        <strain evidence="1 2">CC-CFT640</strain>
    </source>
</reference>
<evidence type="ECO:0000313" key="1">
    <source>
        <dbReference type="EMBL" id="TXL81935.1"/>
    </source>
</evidence>
<name>A0A5C8PV93_9HYPH</name>
<dbReference type="RefSeq" id="WP_147845290.1">
    <property type="nucleotide sequence ID" value="NZ_VDUZ01000002.1"/>
</dbReference>
<dbReference type="EMBL" id="VDUZ01000002">
    <property type="protein sequence ID" value="TXL81935.1"/>
    <property type="molecule type" value="Genomic_DNA"/>
</dbReference>
<dbReference type="OrthoDB" id="9844399at2"/>
<accession>A0A5C8PV93</accession>
<organism evidence="1 2">
    <name type="scientific">Vineibacter terrae</name>
    <dbReference type="NCBI Taxonomy" id="2586908"/>
    <lineage>
        <taxon>Bacteria</taxon>
        <taxon>Pseudomonadati</taxon>
        <taxon>Pseudomonadota</taxon>
        <taxon>Alphaproteobacteria</taxon>
        <taxon>Hyphomicrobiales</taxon>
        <taxon>Vineibacter</taxon>
    </lineage>
</organism>